<organism evidence="2 3">
    <name type="scientific">Menidia menidia</name>
    <name type="common">Atlantic silverside</name>
    <dbReference type="NCBI Taxonomy" id="238744"/>
    <lineage>
        <taxon>Eukaryota</taxon>
        <taxon>Metazoa</taxon>
        <taxon>Chordata</taxon>
        <taxon>Craniata</taxon>
        <taxon>Vertebrata</taxon>
        <taxon>Euteleostomi</taxon>
        <taxon>Actinopterygii</taxon>
        <taxon>Neopterygii</taxon>
        <taxon>Teleostei</taxon>
        <taxon>Neoteleostei</taxon>
        <taxon>Acanthomorphata</taxon>
        <taxon>Ovalentaria</taxon>
        <taxon>Atherinomorphae</taxon>
        <taxon>Atheriniformes</taxon>
        <taxon>Atherinopsidae</taxon>
        <taxon>Menidiinae</taxon>
        <taxon>Menidia</taxon>
    </lineage>
</organism>
<feature type="region of interest" description="Disordered" evidence="1">
    <location>
        <begin position="178"/>
        <end position="197"/>
    </location>
</feature>
<protein>
    <submittedName>
        <fullName evidence="2">(Atlantic silverside) hypothetical protein</fullName>
    </submittedName>
</protein>
<gene>
    <name evidence="2" type="ORF">MMEN_LOCUS7633</name>
</gene>
<name>A0A8S4AQ17_9TELE</name>
<dbReference type="EMBL" id="CAJRST010007779">
    <property type="protein sequence ID" value="CAG5896556.1"/>
    <property type="molecule type" value="Genomic_DNA"/>
</dbReference>
<comment type="caution">
    <text evidence="2">The sequence shown here is derived from an EMBL/GenBank/DDBJ whole genome shotgun (WGS) entry which is preliminary data.</text>
</comment>
<sequence>MMEDLAMMAGLQALLLQTCSLLIFFIAAEQVYVVVFVVSVLNLGWSRMDGSRLHIQKTVQTNKIDVEFQGSLVRVVSLSGQTCWASPGLTFAHGTAAGVGDFSSTATLDSSLSSAALISATTDTKTELLHSDSAAWFWAAQPSIITAQDTVEPPQWKEGPEEPRQLPNHLTLLTAQATSKSSGLTGVQTAAPGSRVL</sequence>
<evidence type="ECO:0000256" key="1">
    <source>
        <dbReference type="SAM" id="MobiDB-lite"/>
    </source>
</evidence>
<feature type="compositionally biased region" description="Polar residues" evidence="1">
    <location>
        <begin position="178"/>
        <end position="188"/>
    </location>
</feature>
<evidence type="ECO:0000313" key="2">
    <source>
        <dbReference type="EMBL" id="CAG5896556.1"/>
    </source>
</evidence>
<keyword evidence="3" id="KW-1185">Reference proteome</keyword>
<dbReference type="AlphaFoldDB" id="A0A8S4AQ17"/>
<accession>A0A8S4AQ17</accession>
<proteinExistence type="predicted"/>
<reference evidence="2" key="1">
    <citation type="submission" date="2021-05" db="EMBL/GenBank/DDBJ databases">
        <authorList>
            <person name="Tigano A."/>
        </authorList>
    </citation>
    <scope>NUCLEOTIDE SEQUENCE</scope>
</reference>
<dbReference type="Proteomes" id="UP000677803">
    <property type="component" value="Unassembled WGS sequence"/>
</dbReference>
<evidence type="ECO:0000313" key="3">
    <source>
        <dbReference type="Proteomes" id="UP000677803"/>
    </source>
</evidence>